<reference evidence="2" key="1">
    <citation type="journal article" date="2019" name="Int. J. Syst. Evol. Microbiol.">
        <title>The Global Catalogue of Microorganisms (GCM) 10K type strain sequencing project: providing services to taxonomists for standard genome sequencing and annotation.</title>
        <authorList>
            <consortium name="The Broad Institute Genomics Platform"/>
            <consortium name="The Broad Institute Genome Sequencing Center for Infectious Disease"/>
            <person name="Wu L."/>
            <person name="Ma J."/>
        </authorList>
    </citation>
    <scope>NUCLEOTIDE SEQUENCE [LARGE SCALE GENOMIC DNA]</scope>
    <source>
        <strain evidence="2">JCM 17656</strain>
    </source>
</reference>
<accession>A0ABP6YV01</accession>
<proteinExistence type="predicted"/>
<comment type="caution">
    <text evidence="1">The sequence shown here is derived from an EMBL/GenBank/DDBJ whole genome shotgun (WGS) entry which is preliminary data.</text>
</comment>
<dbReference type="RefSeq" id="WP_346186326.1">
    <property type="nucleotide sequence ID" value="NZ_BAABCE010000027.1"/>
</dbReference>
<evidence type="ECO:0000313" key="1">
    <source>
        <dbReference type="EMBL" id="GAA3590875.1"/>
    </source>
</evidence>
<protein>
    <submittedName>
        <fullName evidence="1">Uncharacterized protein</fullName>
    </submittedName>
</protein>
<evidence type="ECO:0000313" key="2">
    <source>
        <dbReference type="Proteomes" id="UP001500707"/>
    </source>
</evidence>
<name>A0ABP6YV01_9ACTN</name>
<keyword evidence="2" id="KW-1185">Reference proteome</keyword>
<dbReference type="EMBL" id="BAABCE010000027">
    <property type="protein sequence ID" value="GAA3590875.1"/>
    <property type="molecule type" value="Genomic_DNA"/>
</dbReference>
<organism evidence="1 2">
    <name type="scientific">Streptomyces osmaniensis</name>
    <dbReference type="NCBI Taxonomy" id="593134"/>
    <lineage>
        <taxon>Bacteria</taxon>
        <taxon>Bacillati</taxon>
        <taxon>Actinomycetota</taxon>
        <taxon>Actinomycetes</taxon>
        <taxon>Kitasatosporales</taxon>
        <taxon>Streptomycetaceae</taxon>
        <taxon>Streptomyces</taxon>
    </lineage>
</organism>
<gene>
    <name evidence="1" type="ORF">GCM10022295_85660</name>
</gene>
<dbReference type="Proteomes" id="UP001500707">
    <property type="component" value="Unassembled WGS sequence"/>
</dbReference>
<sequence>MQAVDALVAQIRRNIGGLDDAQAMIADIRSAYDHDDWESSMEALGDIENPRDVDGVHYNDGGDAASALDRLANDAWDTIKDVFEPWIRAEAEAGAEQAVEAQRAGISPDEYLEWFRYLELACHPRIDRLLPIEEVRDQNTIRDEYATVISTFTADFFRNAVYATVLKDQLGADHLRVLTWPFDDLTNFPPRT</sequence>